<comment type="function">
    <text evidence="6">Clathrin is the major protein of the polyhedral coat of coated pits and vesicles.</text>
</comment>
<dbReference type="VEuPathDB" id="TrichDB:TVAGG3_0324050"/>
<keyword evidence="7" id="KW-0175">Coiled coil</keyword>
<feature type="region of interest" description="Disordered" evidence="8">
    <location>
        <begin position="1"/>
        <end position="24"/>
    </location>
</feature>
<dbReference type="InterPro" id="IPR000996">
    <property type="entry name" value="Clathrin_L-chain"/>
</dbReference>
<evidence type="ECO:0000256" key="4">
    <source>
        <dbReference type="ARBA" id="ARBA00023176"/>
    </source>
</evidence>
<protein>
    <recommendedName>
        <fullName evidence="6">Clathrin light chain</fullName>
    </recommendedName>
</protein>
<reference evidence="9" key="1">
    <citation type="submission" date="2006-10" db="EMBL/GenBank/DDBJ databases">
        <authorList>
            <person name="Amadeo P."/>
            <person name="Zhao Q."/>
            <person name="Wortman J."/>
            <person name="Fraser-Liggett C."/>
            <person name="Carlton J."/>
        </authorList>
    </citation>
    <scope>NUCLEOTIDE SEQUENCE</scope>
    <source>
        <strain evidence="9">G3</strain>
    </source>
</reference>
<feature type="coiled-coil region" evidence="7">
    <location>
        <begin position="25"/>
        <end position="66"/>
    </location>
</feature>
<evidence type="ECO:0000313" key="10">
    <source>
        <dbReference type="Proteomes" id="UP000001542"/>
    </source>
</evidence>
<dbReference type="Pfam" id="PF01086">
    <property type="entry name" value="Clathrin_lg_ch"/>
    <property type="match status" value="1"/>
</dbReference>
<comment type="similarity">
    <text evidence="2 6">Belongs to the clathrin light chain family.</text>
</comment>
<dbReference type="SMR" id="A2F111"/>
<organism evidence="9 10">
    <name type="scientific">Trichomonas vaginalis (strain ATCC PRA-98 / G3)</name>
    <dbReference type="NCBI Taxonomy" id="412133"/>
    <lineage>
        <taxon>Eukaryota</taxon>
        <taxon>Metamonada</taxon>
        <taxon>Parabasalia</taxon>
        <taxon>Trichomonadida</taxon>
        <taxon>Trichomonadidae</taxon>
        <taxon>Trichomonas</taxon>
    </lineage>
</organism>
<sequence length="125" mass="14955">MDNPHEEEESPHEEEESKEMPPWMIERMKKIQEEEEREKQEFEAMKAKAEKEREEFYKNLKAEQDAKKSQLTKTYVPEKKIDDDDLIGGWQEVLEIAKPIRKDVPAKQSKMVKNLFFNLKTQDAE</sequence>
<dbReference type="RefSeq" id="XP_001330254.1">
    <property type="nucleotide sequence ID" value="XM_001330219.1"/>
</dbReference>
<evidence type="ECO:0000313" key="9">
    <source>
        <dbReference type="EMBL" id="EAY01419.1"/>
    </source>
</evidence>
<dbReference type="GO" id="GO:0030132">
    <property type="term" value="C:clathrin coat of coated pit"/>
    <property type="evidence" value="ECO:0007669"/>
    <property type="project" value="InterPro"/>
</dbReference>
<proteinExistence type="inferred from homology"/>
<evidence type="ECO:0000256" key="5">
    <source>
        <dbReference type="ARBA" id="ARBA00023329"/>
    </source>
</evidence>
<evidence type="ECO:0000256" key="3">
    <source>
        <dbReference type="ARBA" id="ARBA00023136"/>
    </source>
</evidence>
<keyword evidence="3 6" id="KW-0472">Membrane</keyword>
<evidence type="ECO:0000256" key="6">
    <source>
        <dbReference type="RuleBase" id="RU363137"/>
    </source>
</evidence>
<dbReference type="GO" id="GO:0030130">
    <property type="term" value="C:clathrin coat of trans-Golgi network vesicle"/>
    <property type="evidence" value="ECO:0007669"/>
    <property type="project" value="InterPro"/>
</dbReference>
<evidence type="ECO:0000256" key="2">
    <source>
        <dbReference type="ARBA" id="ARBA00005263"/>
    </source>
</evidence>
<dbReference type="GO" id="GO:0006886">
    <property type="term" value="P:intracellular protein transport"/>
    <property type="evidence" value="ECO:0007669"/>
    <property type="project" value="InterPro"/>
</dbReference>
<gene>
    <name evidence="9" type="ORF">TVAG_230230</name>
</gene>
<comment type="subcellular location">
    <subcellularLocation>
        <location evidence="1 6">Cytoplasmic vesicle membrane</location>
        <topology evidence="1 6">Peripheral membrane protein</topology>
        <orientation evidence="1 6">Cytoplasmic side</orientation>
    </subcellularLocation>
    <subcellularLocation>
        <location evidence="6">Membrane</location>
        <location evidence="6">Coated pit</location>
        <topology evidence="6">Peripheral membrane protein</topology>
        <orientation evidence="6">Cytoplasmic side</orientation>
    </subcellularLocation>
    <text evidence="6">Cytoplasmic face of coated pits and vesicles.</text>
</comment>
<dbReference type="InParanoid" id="A2F111"/>
<evidence type="ECO:0000256" key="8">
    <source>
        <dbReference type="SAM" id="MobiDB-lite"/>
    </source>
</evidence>
<feature type="compositionally biased region" description="Acidic residues" evidence="8">
    <location>
        <begin position="1"/>
        <end position="17"/>
    </location>
</feature>
<dbReference type="KEGG" id="tva:4759245"/>
<keyword evidence="5 6" id="KW-0968">Cytoplasmic vesicle</keyword>
<reference evidence="9" key="2">
    <citation type="journal article" date="2007" name="Science">
        <title>Draft genome sequence of the sexually transmitted pathogen Trichomonas vaginalis.</title>
        <authorList>
            <person name="Carlton J.M."/>
            <person name="Hirt R.P."/>
            <person name="Silva J.C."/>
            <person name="Delcher A.L."/>
            <person name="Schatz M."/>
            <person name="Zhao Q."/>
            <person name="Wortman J.R."/>
            <person name="Bidwell S.L."/>
            <person name="Alsmark U.C.M."/>
            <person name="Besteiro S."/>
            <person name="Sicheritz-Ponten T."/>
            <person name="Noel C.J."/>
            <person name="Dacks J.B."/>
            <person name="Foster P.G."/>
            <person name="Simillion C."/>
            <person name="Van de Peer Y."/>
            <person name="Miranda-Saavedra D."/>
            <person name="Barton G.J."/>
            <person name="Westrop G.D."/>
            <person name="Mueller S."/>
            <person name="Dessi D."/>
            <person name="Fiori P.L."/>
            <person name="Ren Q."/>
            <person name="Paulsen I."/>
            <person name="Zhang H."/>
            <person name="Bastida-Corcuera F.D."/>
            <person name="Simoes-Barbosa A."/>
            <person name="Brown M.T."/>
            <person name="Hayes R.D."/>
            <person name="Mukherjee M."/>
            <person name="Okumura C.Y."/>
            <person name="Schneider R."/>
            <person name="Smith A.J."/>
            <person name="Vanacova S."/>
            <person name="Villalvazo M."/>
            <person name="Haas B.J."/>
            <person name="Pertea M."/>
            <person name="Feldblyum T.V."/>
            <person name="Utterback T.R."/>
            <person name="Shu C.L."/>
            <person name="Osoegawa K."/>
            <person name="de Jong P.J."/>
            <person name="Hrdy I."/>
            <person name="Horvathova L."/>
            <person name="Zubacova Z."/>
            <person name="Dolezal P."/>
            <person name="Malik S.B."/>
            <person name="Logsdon J.M. Jr."/>
            <person name="Henze K."/>
            <person name="Gupta A."/>
            <person name="Wang C.C."/>
            <person name="Dunne R.L."/>
            <person name="Upcroft J.A."/>
            <person name="Upcroft P."/>
            <person name="White O."/>
            <person name="Salzberg S.L."/>
            <person name="Tang P."/>
            <person name="Chiu C.-H."/>
            <person name="Lee Y.-S."/>
            <person name="Embley T.M."/>
            <person name="Coombs G.H."/>
            <person name="Mottram J.C."/>
            <person name="Tachezy J."/>
            <person name="Fraser-Liggett C.M."/>
            <person name="Johnson P.J."/>
        </authorList>
    </citation>
    <scope>NUCLEOTIDE SEQUENCE [LARGE SCALE GENOMIC DNA]</scope>
    <source>
        <strain evidence="9">G3</strain>
    </source>
</reference>
<accession>A2F111</accession>
<keyword evidence="10" id="KW-1185">Reference proteome</keyword>
<dbReference type="AlphaFoldDB" id="A2F111"/>
<name>A2F111_TRIV3</name>
<dbReference type="GO" id="GO:0005198">
    <property type="term" value="F:structural molecule activity"/>
    <property type="evidence" value="ECO:0007669"/>
    <property type="project" value="InterPro"/>
</dbReference>
<keyword evidence="4 6" id="KW-0168">Coated pit</keyword>
<dbReference type="Proteomes" id="UP000001542">
    <property type="component" value="Unassembled WGS sequence"/>
</dbReference>
<evidence type="ECO:0000256" key="1">
    <source>
        <dbReference type="ARBA" id="ARBA00004180"/>
    </source>
</evidence>
<dbReference type="EMBL" id="DS113568">
    <property type="protein sequence ID" value="EAY01419.1"/>
    <property type="molecule type" value="Genomic_DNA"/>
</dbReference>
<dbReference type="GO" id="GO:0016192">
    <property type="term" value="P:vesicle-mediated transport"/>
    <property type="evidence" value="ECO:0007669"/>
    <property type="project" value="InterPro"/>
</dbReference>
<evidence type="ECO:0000256" key="7">
    <source>
        <dbReference type="SAM" id="Coils"/>
    </source>
</evidence>
<dbReference type="VEuPathDB" id="TrichDB:TVAG_230230"/>